<evidence type="ECO:0000259" key="2">
    <source>
        <dbReference type="PROSITE" id="PS50102"/>
    </source>
</evidence>
<evidence type="ECO:0000313" key="4">
    <source>
        <dbReference type="Proteomes" id="UP000008021"/>
    </source>
</evidence>
<dbReference type="PROSITE" id="PS50102">
    <property type="entry name" value="RRM"/>
    <property type="match status" value="1"/>
</dbReference>
<dbReference type="Proteomes" id="UP000008021">
    <property type="component" value="Chromosome 7"/>
</dbReference>
<reference evidence="3" key="2">
    <citation type="submission" date="2018-05" db="EMBL/GenBank/DDBJ databases">
        <title>OmerRS3 (Oryza meridionalis Reference Sequence Version 3).</title>
        <authorList>
            <person name="Zhang J."/>
            <person name="Kudrna D."/>
            <person name="Lee S."/>
            <person name="Talag J."/>
            <person name="Welchert J."/>
            <person name="Wing R.A."/>
        </authorList>
    </citation>
    <scope>NUCLEOTIDE SEQUENCE [LARGE SCALE GENOMIC DNA]</scope>
    <source>
        <strain evidence="3">cv. OR44</strain>
    </source>
</reference>
<sequence>MDRCTLDDLHGLGQGLVELESLRPSSSVRQGNLARRGFILLGLHQDVTEDYLMQYFGDVESCVVYMARRAALVIFSTPEAAARALMTPLANGRSRLTPRDDQVVDYLLLLQYTMLRIPECCVLPWQRRFERLDVFNVADAVDEEDEVVRRVRQCAGDLGCQ</sequence>
<dbReference type="Gramene" id="OMERI07G19350.1">
    <property type="protein sequence ID" value="OMERI07G19350.1"/>
    <property type="gene ID" value="OMERI07G19350"/>
</dbReference>
<dbReference type="InterPro" id="IPR000504">
    <property type="entry name" value="RRM_dom"/>
</dbReference>
<protein>
    <recommendedName>
        <fullName evidence="2">RRM domain-containing protein</fullName>
    </recommendedName>
</protein>
<evidence type="ECO:0000313" key="3">
    <source>
        <dbReference type="EnsemblPlants" id="OMERI07G19350.1"/>
    </source>
</evidence>
<reference evidence="3" key="1">
    <citation type="submission" date="2015-04" db="UniProtKB">
        <authorList>
            <consortium name="EnsemblPlants"/>
        </authorList>
    </citation>
    <scope>IDENTIFICATION</scope>
</reference>
<dbReference type="HOGENOM" id="CLU_1646398_0_0_1"/>
<name>A0A0E0EEQ3_9ORYZ</name>
<feature type="domain" description="RRM" evidence="2">
    <location>
        <begin position="26"/>
        <end position="93"/>
    </location>
</feature>
<organism evidence="3">
    <name type="scientific">Oryza meridionalis</name>
    <dbReference type="NCBI Taxonomy" id="40149"/>
    <lineage>
        <taxon>Eukaryota</taxon>
        <taxon>Viridiplantae</taxon>
        <taxon>Streptophyta</taxon>
        <taxon>Embryophyta</taxon>
        <taxon>Tracheophyta</taxon>
        <taxon>Spermatophyta</taxon>
        <taxon>Magnoliopsida</taxon>
        <taxon>Liliopsida</taxon>
        <taxon>Poales</taxon>
        <taxon>Poaceae</taxon>
        <taxon>BOP clade</taxon>
        <taxon>Oryzoideae</taxon>
        <taxon>Oryzeae</taxon>
        <taxon>Oryzinae</taxon>
        <taxon>Oryza</taxon>
    </lineage>
</organism>
<dbReference type="InterPro" id="IPR012677">
    <property type="entry name" value="Nucleotide-bd_a/b_plait_sf"/>
</dbReference>
<dbReference type="Gene3D" id="3.30.70.330">
    <property type="match status" value="1"/>
</dbReference>
<dbReference type="InterPro" id="IPR035979">
    <property type="entry name" value="RBD_domain_sf"/>
</dbReference>
<accession>A0A0E0EEQ3</accession>
<proteinExistence type="predicted"/>
<dbReference type="AlphaFoldDB" id="A0A0E0EEQ3"/>
<keyword evidence="1" id="KW-0694">RNA-binding</keyword>
<dbReference type="GO" id="GO:0003723">
    <property type="term" value="F:RNA binding"/>
    <property type="evidence" value="ECO:0007669"/>
    <property type="project" value="UniProtKB-UniRule"/>
</dbReference>
<dbReference type="CDD" id="cd00590">
    <property type="entry name" value="RRM_SF"/>
    <property type="match status" value="1"/>
</dbReference>
<dbReference type="EnsemblPlants" id="OMERI07G19350.1">
    <property type="protein sequence ID" value="OMERI07G19350.1"/>
    <property type="gene ID" value="OMERI07G19350"/>
</dbReference>
<evidence type="ECO:0000256" key="1">
    <source>
        <dbReference type="PROSITE-ProRule" id="PRU00176"/>
    </source>
</evidence>
<dbReference type="SUPFAM" id="SSF54928">
    <property type="entry name" value="RNA-binding domain, RBD"/>
    <property type="match status" value="1"/>
</dbReference>
<keyword evidence="4" id="KW-1185">Reference proteome</keyword>